<dbReference type="PANTHER" id="PTHR33021:SF231">
    <property type="entry name" value="EARLY NODULIN-LIKE PROTEIN 17"/>
    <property type="match status" value="1"/>
</dbReference>
<keyword evidence="1 6" id="KW-0732">Signal</keyword>
<proteinExistence type="inferred from homology"/>
<feature type="chain" id="PRO_5041312703" description="Phytocyanin domain-containing protein" evidence="6">
    <location>
        <begin position="26"/>
        <end position="154"/>
    </location>
</feature>
<dbReference type="SUPFAM" id="SSF49503">
    <property type="entry name" value="Cupredoxins"/>
    <property type="match status" value="1"/>
</dbReference>
<dbReference type="Proteomes" id="UP001177140">
    <property type="component" value="Unassembled WGS sequence"/>
</dbReference>
<dbReference type="Pfam" id="PF02298">
    <property type="entry name" value="Cu_bind_like"/>
    <property type="match status" value="1"/>
</dbReference>
<sequence>MKASTGLGLIVCSFMFFMMIPEVSATIWTVGGDQGWTAGVNYTHWSEETKIYTDDWLAFVYERRGSVLEVNRSSFNSCNSESPIHNWTSEAGRSVIPLKIPQKYYFITGDEGFCYGGQKVAVEVSSPPVPADSAASCHKLSALVFISVCWLMII</sequence>
<gene>
    <name evidence="8" type="ORF">MKW94_021394</name>
</gene>
<evidence type="ECO:0000259" key="7">
    <source>
        <dbReference type="PROSITE" id="PS51485"/>
    </source>
</evidence>
<organism evidence="8 9">
    <name type="scientific">Papaver nudicaule</name>
    <name type="common">Iceland poppy</name>
    <dbReference type="NCBI Taxonomy" id="74823"/>
    <lineage>
        <taxon>Eukaryota</taxon>
        <taxon>Viridiplantae</taxon>
        <taxon>Streptophyta</taxon>
        <taxon>Embryophyta</taxon>
        <taxon>Tracheophyta</taxon>
        <taxon>Spermatophyta</taxon>
        <taxon>Magnoliopsida</taxon>
        <taxon>Ranunculales</taxon>
        <taxon>Papaveraceae</taxon>
        <taxon>Papaveroideae</taxon>
        <taxon>Papaver</taxon>
    </lineage>
</organism>
<name>A0AA41W056_PAPNU</name>
<evidence type="ECO:0000256" key="1">
    <source>
        <dbReference type="ARBA" id="ARBA00022729"/>
    </source>
</evidence>
<comment type="caution">
    <text evidence="8">The sequence shown here is derived from an EMBL/GenBank/DDBJ whole genome shotgun (WGS) entry which is preliminary data.</text>
</comment>
<dbReference type="AlphaFoldDB" id="A0AA41W056"/>
<reference evidence="8" key="1">
    <citation type="submission" date="2022-03" db="EMBL/GenBank/DDBJ databases">
        <title>A functionally conserved STORR gene fusion in Papaver species that diverged 16.8 million years ago.</title>
        <authorList>
            <person name="Catania T."/>
        </authorList>
    </citation>
    <scope>NUCLEOTIDE SEQUENCE</scope>
    <source>
        <strain evidence="8">S-191538</strain>
    </source>
</reference>
<evidence type="ECO:0000256" key="2">
    <source>
        <dbReference type="ARBA" id="ARBA00023157"/>
    </source>
</evidence>
<dbReference type="GO" id="GO:0009055">
    <property type="term" value="F:electron transfer activity"/>
    <property type="evidence" value="ECO:0007669"/>
    <property type="project" value="InterPro"/>
</dbReference>
<evidence type="ECO:0000313" key="9">
    <source>
        <dbReference type="Proteomes" id="UP001177140"/>
    </source>
</evidence>
<evidence type="ECO:0000256" key="4">
    <source>
        <dbReference type="ARBA" id="ARBA00035011"/>
    </source>
</evidence>
<dbReference type="EMBL" id="JAJJMA010329707">
    <property type="protein sequence ID" value="MCL7050612.1"/>
    <property type="molecule type" value="Genomic_DNA"/>
</dbReference>
<dbReference type="PANTHER" id="PTHR33021">
    <property type="entry name" value="BLUE COPPER PROTEIN"/>
    <property type="match status" value="1"/>
</dbReference>
<evidence type="ECO:0000256" key="5">
    <source>
        <dbReference type="ARBA" id="ARBA00037626"/>
    </source>
</evidence>
<protein>
    <recommendedName>
        <fullName evidence="7">Phytocyanin domain-containing protein</fullName>
    </recommendedName>
</protein>
<feature type="domain" description="Phytocyanin" evidence="7">
    <location>
        <begin position="26"/>
        <end position="126"/>
    </location>
</feature>
<accession>A0AA41W056</accession>
<comment type="function">
    <text evidence="5">May act as a carbohydrate transporter.</text>
</comment>
<dbReference type="PROSITE" id="PS51485">
    <property type="entry name" value="PHYTOCYANIN"/>
    <property type="match status" value="1"/>
</dbReference>
<keyword evidence="3" id="KW-0325">Glycoprotein</keyword>
<comment type="similarity">
    <text evidence="4">Belongs to the early nodulin-like (ENODL) family.</text>
</comment>
<evidence type="ECO:0000256" key="3">
    <source>
        <dbReference type="ARBA" id="ARBA00023180"/>
    </source>
</evidence>
<feature type="signal peptide" evidence="6">
    <location>
        <begin position="1"/>
        <end position="25"/>
    </location>
</feature>
<keyword evidence="2" id="KW-1015">Disulfide bond</keyword>
<dbReference type="FunFam" id="2.60.40.420:FF:000018">
    <property type="entry name" value="Lamin-like protein"/>
    <property type="match status" value="1"/>
</dbReference>
<dbReference type="Gene3D" id="2.60.40.420">
    <property type="entry name" value="Cupredoxins - blue copper proteins"/>
    <property type="match status" value="1"/>
</dbReference>
<dbReference type="InterPro" id="IPR039391">
    <property type="entry name" value="Phytocyanin-like"/>
</dbReference>
<evidence type="ECO:0000313" key="8">
    <source>
        <dbReference type="EMBL" id="MCL7050612.1"/>
    </source>
</evidence>
<dbReference type="InterPro" id="IPR008972">
    <property type="entry name" value="Cupredoxin"/>
</dbReference>
<dbReference type="GO" id="GO:0005886">
    <property type="term" value="C:plasma membrane"/>
    <property type="evidence" value="ECO:0007669"/>
    <property type="project" value="TreeGrafter"/>
</dbReference>
<keyword evidence="9" id="KW-1185">Reference proteome</keyword>
<dbReference type="InterPro" id="IPR003245">
    <property type="entry name" value="Phytocyanin_dom"/>
</dbReference>
<evidence type="ECO:0000256" key="6">
    <source>
        <dbReference type="SAM" id="SignalP"/>
    </source>
</evidence>
<dbReference type="CDD" id="cd04216">
    <property type="entry name" value="Phytocyanin"/>
    <property type="match status" value="1"/>
</dbReference>